<sequence length="82" mass="9303">MPTVLRINGFRVVIYPNDHRPAHVHVLGSDGEAIFKLHCPKGAVELRENFGLSRQEVDVVIKALQAEVVYLCGAWRRIHETE</sequence>
<organism evidence="1 2">
    <name type="scientific">Fluviibacter phosphoraccumulans</name>
    <dbReference type="NCBI Taxonomy" id="1751046"/>
    <lineage>
        <taxon>Bacteria</taxon>
        <taxon>Pseudomonadati</taxon>
        <taxon>Pseudomonadota</taxon>
        <taxon>Betaproteobacteria</taxon>
        <taxon>Rhodocyclales</taxon>
        <taxon>Fluviibacteraceae</taxon>
        <taxon>Fluviibacter</taxon>
    </lineage>
</organism>
<gene>
    <name evidence="1" type="ORF">ICHIAU1_P120</name>
</gene>
<evidence type="ECO:0000313" key="2">
    <source>
        <dbReference type="Proteomes" id="UP000463961"/>
    </source>
</evidence>
<dbReference type="EMBL" id="AP022346">
    <property type="protein sequence ID" value="BBU70075.1"/>
    <property type="molecule type" value="Genomic_DNA"/>
</dbReference>
<dbReference type="OrthoDB" id="122670at2"/>
<evidence type="ECO:0000313" key="1">
    <source>
        <dbReference type="EMBL" id="BBU70075.1"/>
    </source>
</evidence>
<name>A0A7R6TPW1_9RHOO</name>
<keyword evidence="1" id="KW-0614">Plasmid</keyword>
<evidence type="ECO:0008006" key="3">
    <source>
        <dbReference type="Google" id="ProtNLM"/>
    </source>
</evidence>
<dbReference type="AlphaFoldDB" id="A0A7R6TPW1"/>
<dbReference type="Pfam" id="PF13711">
    <property type="entry name" value="DUF4160"/>
    <property type="match status" value="1"/>
</dbReference>
<dbReference type="Proteomes" id="UP000463961">
    <property type="component" value="Plasmid pICHIAU1"/>
</dbReference>
<geneLocation type="plasmid" evidence="2">
    <name>pichiau1 dna</name>
</geneLocation>
<dbReference type="RefSeq" id="WP_162051024.1">
    <property type="nucleotide sequence ID" value="NZ_AP022346.1"/>
</dbReference>
<accession>A0A7R6TPW1</accession>
<reference evidence="2" key="1">
    <citation type="submission" date="2020-01" db="EMBL/GenBank/DDBJ databases">
        <title>Phosphoaccumulans saitamaens gen. nov., sp. nov., a polyphosphate accumulating bacterium isolated from surface river water.</title>
        <authorList>
            <person name="Watanabe K."/>
            <person name="Suda W."/>
        </authorList>
    </citation>
    <scope>NUCLEOTIDE SEQUENCE [LARGE SCALE GENOMIC DNA]</scope>
    <source>
        <strain evidence="2">ICHIAU1</strain>
        <plasmid evidence="2">pichiau1 dna</plasmid>
    </source>
</reference>
<keyword evidence="2" id="KW-1185">Reference proteome</keyword>
<dbReference type="InterPro" id="IPR025427">
    <property type="entry name" value="DUF4160"/>
</dbReference>
<protein>
    <recommendedName>
        <fullName evidence="3">DUF4160 domain-containing protein</fullName>
    </recommendedName>
</protein>
<proteinExistence type="predicted"/>